<feature type="repeat" description="WD" evidence="3">
    <location>
        <begin position="7"/>
        <end position="38"/>
    </location>
</feature>
<evidence type="ECO:0000313" key="4">
    <source>
        <dbReference type="EMBL" id="ETO33816.1"/>
    </source>
</evidence>
<dbReference type="PROSITE" id="PS00678">
    <property type="entry name" value="WD_REPEATS_1"/>
    <property type="match status" value="2"/>
</dbReference>
<dbReference type="PROSITE" id="PS50082">
    <property type="entry name" value="WD_REPEATS_2"/>
    <property type="match status" value="2"/>
</dbReference>
<dbReference type="PANTHER" id="PTHR22847:SF637">
    <property type="entry name" value="WD REPEAT DOMAIN 5B"/>
    <property type="match status" value="1"/>
</dbReference>
<protein>
    <submittedName>
        <fullName evidence="4">Uncharacterized protein</fullName>
    </submittedName>
</protein>
<proteinExistence type="predicted"/>
<organism evidence="4 5">
    <name type="scientific">Reticulomyxa filosa</name>
    <dbReference type="NCBI Taxonomy" id="46433"/>
    <lineage>
        <taxon>Eukaryota</taxon>
        <taxon>Sar</taxon>
        <taxon>Rhizaria</taxon>
        <taxon>Retaria</taxon>
        <taxon>Foraminifera</taxon>
        <taxon>Monothalamids</taxon>
        <taxon>Reticulomyxidae</taxon>
        <taxon>Reticulomyxa</taxon>
    </lineage>
</organism>
<dbReference type="InterPro" id="IPR015943">
    <property type="entry name" value="WD40/YVTN_repeat-like_dom_sf"/>
</dbReference>
<dbReference type="InterPro" id="IPR001680">
    <property type="entry name" value="WD40_rpt"/>
</dbReference>
<evidence type="ECO:0000256" key="3">
    <source>
        <dbReference type="PROSITE-ProRule" id="PRU00221"/>
    </source>
</evidence>
<feature type="non-terminal residue" evidence="4">
    <location>
        <position position="1"/>
    </location>
</feature>
<feature type="repeat" description="WD" evidence="3">
    <location>
        <begin position="158"/>
        <end position="206"/>
    </location>
</feature>
<gene>
    <name evidence="4" type="ORF">RFI_03286</name>
</gene>
<name>X6P6L0_RETFI</name>
<dbReference type="SUPFAM" id="SSF50978">
    <property type="entry name" value="WD40 repeat-like"/>
    <property type="match status" value="1"/>
</dbReference>
<dbReference type="Proteomes" id="UP000023152">
    <property type="component" value="Unassembled WGS sequence"/>
</dbReference>
<keyword evidence="5" id="KW-1185">Reference proteome</keyword>
<evidence type="ECO:0000256" key="1">
    <source>
        <dbReference type="ARBA" id="ARBA00022574"/>
    </source>
</evidence>
<dbReference type="PROSITE" id="PS50294">
    <property type="entry name" value="WD_REPEATS_REGION"/>
    <property type="match status" value="1"/>
</dbReference>
<dbReference type="Gene3D" id="2.130.10.10">
    <property type="entry name" value="YVTN repeat-like/Quinoprotein amine dehydrogenase"/>
    <property type="match status" value="2"/>
</dbReference>
<dbReference type="GO" id="GO:1990234">
    <property type="term" value="C:transferase complex"/>
    <property type="evidence" value="ECO:0007669"/>
    <property type="project" value="UniProtKB-ARBA"/>
</dbReference>
<dbReference type="AlphaFoldDB" id="X6P6L0"/>
<sequence>LIRKDIIVGHKMSVNCIDYYNATLYSGSRDMSFCIWDIFEKKLQIKYNTCYDSITGIKYSKYHYLHKREDTAIMSYGNYISIYDIKSKKISESCKLSRYGVHDIAISSFNDGQYVCAATFDKNIKLVNLVTKKISQFDGHMGSVWSIDFSPLNTKEIFKGHEGNVLNVRYPSCGPNINEFAATIISGSSDKTMRLWDVRSGTQICVFKGHQHFVTAVEYIPYFNNVIDGGCVICSASADEHIFFWDIGMNKILNKIKANSGIRCMKLLGSNKGSEICCGFDDGKIIIFG</sequence>
<evidence type="ECO:0000256" key="2">
    <source>
        <dbReference type="ARBA" id="ARBA00022737"/>
    </source>
</evidence>
<keyword evidence="2" id="KW-0677">Repeat</keyword>
<dbReference type="EMBL" id="ASPP01003118">
    <property type="protein sequence ID" value="ETO33816.1"/>
    <property type="molecule type" value="Genomic_DNA"/>
</dbReference>
<accession>X6P6L0</accession>
<dbReference type="InterPro" id="IPR036322">
    <property type="entry name" value="WD40_repeat_dom_sf"/>
</dbReference>
<dbReference type="InterPro" id="IPR020472">
    <property type="entry name" value="WD40_PAC1"/>
</dbReference>
<comment type="caution">
    <text evidence="4">The sequence shown here is derived from an EMBL/GenBank/DDBJ whole genome shotgun (WGS) entry which is preliminary data.</text>
</comment>
<dbReference type="Pfam" id="PF00400">
    <property type="entry name" value="WD40"/>
    <property type="match status" value="3"/>
</dbReference>
<dbReference type="SMART" id="SM00320">
    <property type="entry name" value="WD40"/>
    <property type="match status" value="5"/>
</dbReference>
<dbReference type="InterPro" id="IPR019775">
    <property type="entry name" value="WD40_repeat_CS"/>
</dbReference>
<keyword evidence="1 3" id="KW-0853">WD repeat</keyword>
<evidence type="ECO:0000313" key="5">
    <source>
        <dbReference type="Proteomes" id="UP000023152"/>
    </source>
</evidence>
<dbReference type="PANTHER" id="PTHR22847">
    <property type="entry name" value="WD40 REPEAT PROTEIN"/>
    <property type="match status" value="1"/>
</dbReference>
<reference evidence="4 5" key="1">
    <citation type="journal article" date="2013" name="Curr. Biol.">
        <title>The Genome of the Foraminiferan Reticulomyxa filosa.</title>
        <authorList>
            <person name="Glockner G."/>
            <person name="Hulsmann N."/>
            <person name="Schleicher M."/>
            <person name="Noegel A.A."/>
            <person name="Eichinger L."/>
            <person name="Gallinger C."/>
            <person name="Pawlowski J."/>
            <person name="Sierra R."/>
            <person name="Euteneuer U."/>
            <person name="Pillet L."/>
            <person name="Moustafa A."/>
            <person name="Platzer M."/>
            <person name="Groth M."/>
            <person name="Szafranski K."/>
            <person name="Schliwa M."/>
        </authorList>
    </citation>
    <scope>NUCLEOTIDE SEQUENCE [LARGE SCALE GENOMIC DNA]</scope>
</reference>
<dbReference type="PRINTS" id="PR00320">
    <property type="entry name" value="GPROTEINBRPT"/>
</dbReference>